<dbReference type="AlphaFoldDB" id="A0A2I0IVS7"/>
<proteinExistence type="predicted"/>
<protein>
    <submittedName>
        <fullName evidence="2">Uncharacterized protein</fullName>
    </submittedName>
</protein>
<name>A0A2I0IVS7_PUNGR</name>
<accession>A0A2I0IVS7</accession>
<reference evidence="2 3" key="1">
    <citation type="submission" date="2017-11" db="EMBL/GenBank/DDBJ databases">
        <title>De-novo sequencing of pomegranate (Punica granatum L.) genome.</title>
        <authorList>
            <person name="Akparov Z."/>
            <person name="Amiraslanov A."/>
            <person name="Hajiyeva S."/>
            <person name="Abbasov M."/>
            <person name="Kaur K."/>
            <person name="Hamwieh A."/>
            <person name="Solovyev V."/>
            <person name="Salamov A."/>
            <person name="Braich B."/>
            <person name="Kosarev P."/>
            <person name="Mahmoud A."/>
            <person name="Hajiyev E."/>
            <person name="Babayeva S."/>
            <person name="Izzatullayeva V."/>
            <person name="Mammadov A."/>
            <person name="Mammadov A."/>
            <person name="Sharifova S."/>
            <person name="Ojaghi J."/>
            <person name="Eynullazada K."/>
            <person name="Bayramov B."/>
            <person name="Abdulazimova A."/>
            <person name="Shahmuradov I."/>
        </authorList>
    </citation>
    <scope>NUCLEOTIDE SEQUENCE [LARGE SCALE GENOMIC DNA]</scope>
    <source>
        <strain evidence="3">cv. AG2017</strain>
        <tissue evidence="2">Leaf</tissue>
    </source>
</reference>
<gene>
    <name evidence="2" type="ORF">CRG98_031737</name>
</gene>
<comment type="caution">
    <text evidence="2">The sequence shown here is derived from an EMBL/GenBank/DDBJ whole genome shotgun (WGS) entry which is preliminary data.</text>
</comment>
<keyword evidence="3" id="KW-1185">Reference proteome</keyword>
<evidence type="ECO:0000313" key="3">
    <source>
        <dbReference type="Proteomes" id="UP000233551"/>
    </source>
</evidence>
<evidence type="ECO:0000256" key="1">
    <source>
        <dbReference type="SAM" id="MobiDB-lite"/>
    </source>
</evidence>
<dbReference type="EMBL" id="PGOL01002445">
    <property type="protein sequence ID" value="PKI47863.1"/>
    <property type="molecule type" value="Genomic_DNA"/>
</dbReference>
<evidence type="ECO:0000313" key="2">
    <source>
        <dbReference type="EMBL" id="PKI47863.1"/>
    </source>
</evidence>
<feature type="compositionally biased region" description="Acidic residues" evidence="1">
    <location>
        <begin position="101"/>
        <end position="116"/>
    </location>
</feature>
<sequence>MNCTAKIVNRLLNALAYSSFGFLAQLDQSIDFTVYPIPLDPGNLPALDLWVVKWQVATPSHVRPLRAPGKVDTPKPRLLRRAHACPDEMKFGGTSGRSNQEDQEEEKEEEEEEESESERIRTAGASFSASGKKFGSSSGDGGGAEKLVGVWSRRGKIFRT</sequence>
<feature type="compositionally biased region" description="Low complexity" evidence="1">
    <location>
        <begin position="123"/>
        <end position="137"/>
    </location>
</feature>
<feature type="region of interest" description="Disordered" evidence="1">
    <location>
        <begin position="64"/>
        <end position="160"/>
    </location>
</feature>
<organism evidence="2 3">
    <name type="scientific">Punica granatum</name>
    <name type="common">Pomegranate</name>
    <dbReference type="NCBI Taxonomy" id="22663"/>
    <lineage>
        <taxon>Eukaryota</taxon>
        <taxon>Viridiplantae</taxon>
        <taxon>Streptophyta</taxon>
        <taxon>Embryophyta</taxon>
        <taxon>Tracheophyta</taxon>
        <taxon>Spermatophyta</taxon>
        <taxon>Magnoliopsida</taxon>
        <taxon>eudicotyledons</taxon>
        <taxon>Gunneridae</taxon>
        <taxon>Pentapetalae</taxon>
        <taxon>rosids</taxon>
        <taxon>malvids</taxon>
        <taxon>Myrtales</taxon>
        <taxon>Lythraceae</taxon>
        <taxon>Punica</taxon>
    </lineage>
</organism>
<dbReference type="Proteomes" id="UP000233551">
    <property type="component" value="Unassembled WGS sequence"/>
</dbReference>